<dbReference type="HAMAP" id="MF_00013">
    <property type="entry name" value="LipB"/>
    <property type="match status" value="1"/>
</dbReference>
<comment type="similarity">
    <text evidence="5 6">Belongs to the LipB family.</text>
</comment>
<protein>
    <recommendedName>
        <fullName evidence="5 6">Octanoyltransferase</fullName>
        <ecNumber evidence="5 6">2.3.1.181</ecNumber>
    </recommendedName>
    <alternativeName>
        <fullName evidence="5">Lipoate-protein ligase B</fullName>
    </alternativeName>
    <alternativeName>
        <fullName evidence="5">Lipoyl/octanoyl transferase</fullName>
    </alternativeName>
    <alternativeName>
        <fullName evidence="5">Octanoyl-[acyl-carrier-protein]-protein N-octanoyltransferase</fullName>
    </alternativeName>
</protein>
<comment type="caution">
    <text evidence="11">The sequence shown here is derived from an EMBL/GenBank/DDBJ whole genome shotgun (WGS) entry which is preliminary data.</text>
</comment>
<dbReference type="SUPFAM" id="SSF55681">
    <property type="entry name" value="Class II aaRS and biotin synthetases"/>
    <property type="match status" value="1"/>
</dbReference>
<feature type="site" description="Lowers pKa of active site Cys" evidence="5 9">
    <location>
        <position position="153"/>
    </location>
</feature>
<comment type="function">
    <text evidence="4 5 6">Catalyzes the transfer of endogenously produced octanoic acid from octanoyl-acyl-carrier-protein onto the lipoyl domains of lipoate-dependent enzymes. Lipoyl-ACP can also act as a substrate although octanoyl-ACP is likely to be the physiological substrate.</text>
</comment>
<feature type="binding site" evidence="5 8">
    <location>
        <begin position="156"/>
        <end position="158"/>
    </location>
    <ligand>
        <name>substrate</name>
    </ligand>
</feature>
<evidence type="ECO:0000256" key="3">
    <source>
        <dbReference type="ARBA" id="ARBA00023315"/>
    </source>
</evidence>
<evidence type="ECO:0000256" key="1">
    <source>
        <dbReference type="ARBA" id="ARBA00004821"/>
    </source>
</evidence>
<keyword evidence="5" id="KW-0963">Cytoplasm</keyword>
<feature type="binding site" evidence="5 8">
    <location>
        <begin position="169"/>
        <end position="171"/>
    </location>
    <ligand>
        <name>substrate</name>
    </ligand>
</feature>
<dbReference type="Pfam" id="PF21948">
    <property type="entry name" value="LplA-B_cat"/>
    <property type="match status" value="1"/>
</dbReference>
<comment type="miscellaneous">
    <text evidence="5">In the reaction, the free carboxyl group of octanoic acid is attached via an amide linkage to the epsilon-amino group of a specific lysine residue of lipoyl domains of lipoate-dependent enzymes.</text>
</comment>
<evidence type="ECO:0000256" key="7">
    <source>
        <dbReference type="PIRSR" id="PIRSR016262-1"/>
    </source>
</evidence>
<evidence type="ECO:0000256" key="8">
    <source>
        <dbReference type="PIRSR" id="PIRSR016262-2"/>
    </source>
</evidence>
<organism evidence="11 12">
    <name type="scientific">Vandammella animalimorsus</name>
    <dbReference type="NCBI Taxonomy" id="2029117"/>
    <lineage>
        <taxon>Bacteria</taxon>
        <taxon>Pseudomonadati</taxon>
        <taxon>Pseudomonadota</taxon>
        <taxon>Betaproteobacteria</taxon>
        <taxon>Burkholderiales</taxon>
        <taxon>Comamonadaceae</taxon>
        <taxon>Vandammella</taxon>
    </lineage>
</organism>
<keyword evidence="3 5" id="KW-0012">Acyltransferase</keyword>
<name>A0A2A2A896_9BURK</name>
<dbReference type="InterPro" id="IPR004143">
    <property type="entry name" value="BPL_LPL_catalytic"/>
</dbReference>
<evidence type="ECO:0000256" key="2">
    <source>
        <dbReference type="ARBA" id="ARBA00022679"/>
    </source>
</evidence>
<dbReference type="Proteomes" id="UP000217999">
    <property type="component" value="Unassembled WGS sequence"/>
</dbReference>
<dbReference type="AlphaFoldDB" id="A0A2A2A896"/>
<dbReference type="PROSITE" id="PS01313">
    <property type="entry name" value="LIPB"/>
    <property type="match status" value="1"/>
</dbReference>
<sequence>MIVRHLGLVDYPPTAAAMQQWTAARTATQCDELWICQHRPVFTLGIAADTGHVLDAGAIPVVPTTRGGQVTYHGPGQIVAYPLVDLKRQGLFVKEYVTRLEAAIIGTLQAFGIAGHRVAGAPGVYVRPQAPGDTSPLPAQASGTPPTFHGLAKIAALGVKISQGRSYHGLALNVAMDLSPYQRINPCGYQALATTDMHTIGVPAHPQRVSATLVAQLRQQLQPLAEAPPHAPPS</sequence>
<dbReference type="GO" id="GO:0016874">
    <property type="term" value="F:ligase activity"/>
    <property type="evidence" value="ECO:0007669"/>
    <property type="project" value="UniProtKB-KW"/>
</dbReference>
<dbReference type="PANTHER" id="PTHR10993">
    <property type="entry name" value="OCTANOYLTRANSFERASE"/>
    <property type="match status" value="1"/>
</dbReference>
<dbReference type="InterPro" id="IPR045864">
    <property type="entry name" value="aa-tRNA-synth_II/BPL/LPL"/>
</dbReference>
<dbReference type="InterPro" id="IPR020605">
    <property type="entry name" value="Octanoyltransferase_CS"/>
</dbReference>
<evidence type="ECO:0000256" key="4">
    <source>
        <dbReference type="ARBA" id="ARBA00024732"/>
    </source>
</evidence>
<evidence type="ECO:0000313" key="11">
    <source>
        <dbReference type="EMBL" id="PAT33954.1"/>
    </source>
</evidence>
<keyword evidence="2 5" id="KW-0808">Transferase</keyword>
<evidence type="ECO:0000256" key="5">
    <source>
        <dbReference type="HAMAP-Rule" id="MF_00013"/>
    </source>
</evidence>
<comment type="subcellular location">
    <subcellularLocation>
        <location evidence="5">Cytoplasm</location>
    </subcellularLocation>
</comment>
<feature type="active site" description="Acyl-thioester intermediate" evidence="5 7">
    <location>
        <position position="187"/>
    </location>
</feature>
<dbReference type="InterPro" id="IPR000544">
    <property type="entry name" value="Octanoyltransferase"/>
</dbReference>
<dbReference type="EMBL" id="NSJF01000005">
    <property type="protein sequence ID" value="PAT33954.1"/>
    <property type="molecule type" value="Genomic_DNA"/>
</dbReference>
<evidence type="ECO:0000256" key="9">
    <source>
        <dbReference type="PIRSR" id="PIRSR016262-3"/>
    </source>
</evidence>
<dbReference type="PROSITE" id="PS51733">
    <property type="entry name" value="BPL_LPL_CATALYTIC"/>
    <property type="match status" value="1"/>
</dbReference>
<dbReference type="PANTHER" id="PTHR10993:SF7">
    <property type="entry name" value="LIPOYLTRANSFERASE 2, MITOCHONDRIAL-RELATED"/>
    <property type="match status" value="1"/>
</dbReference>
<comment type="catalytic activity">
    <reaction evidence="5 6">
        <text>octanoyl-[ACP] + L-lysyl-[protein] = N(6)-octanoyl-L-lysyl-[protein] + holo-[ACP] + H(+)</text>
        <dbReference type="Rhea" id="RHEA:17665"/>
        <dbReference type="Rhea" id="RHEA-COMP:9636"/>
        <dbReference type="Rhea" id="RHEA-COMP:9685"/>
        <dbReference type="Rhea" id="RHEA-COMP:9752"/>
        <dbReference type="Rhea" id="RHEA-COMP:9928"/>
        <dbReference type="ChEBI" id="CHEBI:15378"/>
        <dbReference type="ChEBI" id="CHEBI:29969"/>
        <dbReference type="ChEBI" id="CHEBI:64479"/>
        <dbReference type="ChEBI" id="CHEBI:78463"/>
        <dbReference type="ChEBI" id="CHEBI:78809"/>
        <dbReference type="EC" id="2.3.1.181"/>
    </reaction>
</comment>
<gene>
    <name evidence="5" type="primary">lipB</name>
    <name evidence="11" type="ORF">CK620_09765</name>
</gene>
<dbReference type="NCBIfam" id="TIGR00214">
    <property type="entry name" value="lipB"/>
    <property type="match status" value="1"/>
</dbReference>
<proteinExistence type="inferred from homology"/>
<comment type="pathway">
    <text evidence="1 5 6">Protein modification; protein lipoylation via endogenous pathway; protein N(6)-(lipoyl)lysine from octanoyl-[acyl-carrier-protein]: step 1/2.</text>
</comment>
<accession>A0A2A2A896</accession>
<evidence type="ECO:0000313" key="12">
    <source>
        <dbReference type="Proteomes" id="UP000217999"/>
    </source>
</evidence>
<dbReference type="EC" id="2.3.1.181" evidence="5 6"/>
<dbReference type="PIRSF" id="PIRSF016262">
    <property type="entry name" value="LPLase"/>
    <property type="match status" value="1"/>
</dbReference>
<evidence type="ECO:0000256" key="6">
    <source>
        <dbReference type="PIRNR" id="PIRNR016262"/>
    </source>
</evidence>
<keyword evidence="11" id="KW-0436">Ligase</keyword>
<evidence type="ECO:0000259" key="10">
    <source>
        <dbReference type="PROSITE" id="PS51733"/>
    </source>
</evidence>
<dbReference type="GO" id="GO:0005737">
    <property type="term" value="C:cytoplasm"/>
    <property type="evidence" value="ECO:0007669"/>
    <property type="project" value="UniProtKB-SubCell"/>
</dbReference>
<feature type="domain" description="BPL/LPL catalytic" evidence="10">
    <location>
        <begin position="27"/>
        <end position="225"/>
    </location>
</feature>
<dbReference type="Gene3D" id="3.30.930.10">
    <property type="entry name" value="Bira Bifunctional Protein, Domain 2"/>
    <property type="match status" value="1"/>
</dbReference>
<dbReference type="GO" id="GO:0033819">
    <property type="term" value="F:lipoyl(octanoyl) transferase activity"/>
    <property type="evidence" value="ECO:0007669"/>
    <property type="project" value="UniProtKB-EC"/>
</dbReference>
<reference evidence="11 12" key="1">
    <citation type="submission" date="2017-08" db="EMBL/GenBank/DDBJ databases">
        <title>WGS of Clinical strains of the CDC Group NO-1 linked to zoonotic infections in humans.</title>
        <authorList>
            <person name="Bernier A.-M."/>
            <person name="Bernard K."/>
        </authorList>
    </citation>
    <scope>NUCLEOTIDE SEQUENCE [LARGE SCALE GENOMIC DNA]</scope>
    <source>
        <strain evidence="11 12">NML03-0146</strain>
    </source>
</reference>
<dbReference type="GO" id="GO:0009249">
    <property type="term" value="P:protein lipoylation"/>
    <property type="evidence" value="ECO:0007669"/>
    <property type="project" value="InterPro"/>
</dbReference>
<feature type="binding site" evidence="5 8">
    <location>
        <begin position="66"/>
        <end position="73"/>
    </location>
    <ligand>
        <name>substrate</name>
    </ligand>
</feature>
<dbReference type="UniPathway" id="UPA00538">
    <property type="reaction ID" value="UER00592"/>
</dbReference>
<dbReference type="CDD" id="cd16444">
    <property type="entry name" value="LipB"/>
    <property type="match status" value="1"/>
</dbReference>
<dbReference type="NCBIfam" id="NF010922">
    <property type="entry name" value="PRK14342.1"/>
    <property type="match status" value="1"/>
</dbReference>